<comment type="caution">
    <text evidence="1">The sequence shown here is derived from an EMBL/GenBank/DDBJ whole genome shotgun (WGS) entry which is preliminary data.</text>
</comment>
<gene>
    <name evidence="1" type="ORF">SMN809_LOCUS28443</name>
</gene>
<feature type="non-terminal residue" evidence="1">
    <location>
        <position position="96"/>
    </location>
</feature>
<sequence length="96" mass="10861">MTEQEKKVFLQAKQKQKQSEPKSCEDLDLLTSKVLPSPKRIEALTPTPAHYVGDLLVVCTFFTSCHSLFSSSLTDDLSKATQQFLRSFRHDCLLEA</sequence>
<reference evidence="1" key="1">
    <citation type="submission" date="2021-02" db="EMBL/GenBank/DDBJ databases">
        <authorList>
            <person name="Nowell W R."/>
        </authorList>
    </citation>
    <scope>NUCLEOTIDE SEQUENCE</scope>
</reference>
<name>A0A8S2UNR9_9BILA</name>
<proteinExistence type="predicted"/>
<dbReference type="EMBL" id="CAJOBI010047577">
    <property type="protein sequence ID" value="CAF4355412.1"/>
    <property type="molecule type" value="Genomic_DNA"/>
</dbReference>
<protein>
    <submittedName>
        <fullName evidence="1">Uncharacterized protein</fullName>
    </submittedName>
</protein>
<evidence type="ECO:0000313" key="2">
    <source>
        <dbReference type="Proteomes" id="UP000676336"/>
    </source>
</evidence>
<dbReference type="Proteomes" id="UP000676336">
    <property type="component" value="Unassembled WGS sequence"/>
</dbReference>
<dbReference type="AlphaFoldDB" id="A0A8S2UNR9"/>
<evidence type="ECO:0000313" key="1">
    <source>
        <dbReference type="EMBL" id="CAF4355412.1"/>
    </source>
</evidence>
<accession>A0A8S2UNR9</accession>
<organism evidence="1 2">
    <name type="scientific">Rotaria magnacalcarata</name>
    <dbReference type="NCBI Taxonomy" id="392030"/>
    <lineage>
        <taxon>Eukaryota</taxon>
        <taxon>Metazoa</taxon>
        <taxon>Spiralia</taxon>
        <taxon>Gnathifera</taxon>
        <taxon>Rotifera</taxon>
        <taxon>Eurotatoria</taxon>
        <taxon>Bdelloidea</taxon>
        <taxon>Philodinida</taxon>
        <taxon>Philodinidae</taxon>
        <taxon>Rotaria</taxon>
    </lineage>
</organism>